<sequence length="159" mass="17283">MSRTYRRLLARLSLTLALVLGSITLVASPASAHTLREAVVSAQGCGWSNGAYTQLIRSDLWDDGNNMPLGEVYVLWSNSYQENCVVTLRVGRADGVASYTEAVLERQGMSTLRDEGNYAHYAAVSGDAANTCIRWTGSIEAIYGGGIYGTTSTQWRFCD</sequence>
<keyword evidence="3" id="KW-1185">Reference proteome</keyword>
<evidence type="ECO:0008006" key="4">
    <source>
        <dbReference type="Google" id="ProtNLM"/>
    </source>
</evidence>
<dbReference type="EMBL" id="BONW01000010">
    <property type="protein sequence ID" value="GIG87360.1"/>
    <property type="molecule type" value="Genomic_DNA"/>
</dbReference>
<evidence type="ECO:0000256" key="1">
    <source>
        <dbReference type="SAM" id="SignalP"/>
    </source>
</evidence>
<evidence type="ECO:0000313" key="3">
    <source>
        <dbReference type="Proteomes" id="UP000646749"/>
    </source>
</evidence>
<keyword evidence="1" id="KW-0732">Signal</keyword>
<dbReference type="Proteomes" id="UP000646749">
    <property type="component" value="Unassembled WGS sequence"/>
</dbReference>
<feature type="signal peptide" evidence="1">
    <location>
        <begin position="1"/>
        <end position="32"/>
    </location>
</feature>
<organism evidence="2 3">
    <name type="scientific">Plantactinospora endophytica</name>
    <dbReference type="NCBI Taxonomy" id="673535"/>
    <lineage>
        <taxon>Bacteria</taxon>
        <taxon>Bacillati</taxon>
        <taxon>Actinomycetota</taxon>
        <taxon>Actinomycetes</taxon>
        <taxon>Micromonosporales</taxon>
        <taxon>Micromonosporaceae</taxon>
        <taxon>Plantactinospora</taxon>
    </lineage>
</organism>
<protein>
    <recommendedName>
        <fullName evidence="4">Spore-associated protein A</fullName>
    </recommendedName>
</protein>
<comment type="caution">
    <text evidence="2">The sequence shown here is derived from an EMBL/GenBank/DDBJ whole genome shotgun (WGS) entry which is preliminary data.</text>
</comment>
<evidence type="ECO:0000313" key="2">
    <source>
        <dbReference type="EMBL" id="GIG87360.1"/>
    </source>
</evidence>
<gene>
    <name evidence="2" type="ORF">Pen02_22960</name>
</gene>
<dbReference type="RefSeq" id="WP_203865940.1">
    <property type="nucleotide sequence ID" value="NZ_BONW01000010.1"/>
</dbReference>
<reference evidence="2 3" key="1">
    <citation type="submission" date="2021-01" db="EMBL/GenBank/DDBJ databases">
        <title>Whole genome shotgun sequence of Plantactinospora endophytica NBRC 110450.</title>
        <authorList>
            <person name="Komaki H."/>
            <person name="Tamura T."/>
        </authorList>
    </citation>
    <scope>NUCLEOTIDE SEQUENCE [LARGE SCALE GENOMIC DNA]</scope>
    <source>
        <strain evidence="2 3">NBRC 110450</strain>
    </source>
</reference>
<name>A0ABQ4DY28_9ACTN</name>
<proteinExistence type="predicted"/>
<accession>A0ABQ4DY28</accession>
<feature type="chain" id="PRO_5046065715" description="Spore-associated protein A" evidence="1">
    <location>
        <begin position="33"/>
        <end position="159"/>
    </location>
</feature>